<proteinExistence type="predicted"/>
<protein>
    <submittedName>
        <fullName evidence="1">Uncharacterized protein</fullName>
    </submittedName>
</protein>
<evidence type="ECO:0000313" key="1">
    <source>
        <dbReference type="EMBL" id="SOY74637.1"/>
    </source>
</evidence>
<dbReference type="AlphaFoldDB" id="A0A975XJB1"/>
<accession>A0A975XJB1</accession>
<name>A0A975XJB1_9BURK</name>
<dbReference type="Proteomes" id="UP000257016">
    <property type="component" value="Unassembled WGS sequence"/>
</dbReference>
<organism evidence="1 2">
    <name type="scientific">Cupriavidus taiwanensis</name>
    <dbReference type="NCBI Taxonomy" id="164546"/>
    <lineage>
        <taxon>Bacteria</taxon>
        <taxon>Pseudomonadati</taxon>
        <taxon>Pseudomonadota</taxon>
        <taxon>Betaproteobacteria</taxon>
        <taxon>Burkholderiales</taxon>
        <taxon>Burkholderiaceae</taxon>
        <taxon>Cupriavidus</taxon>
    </lineage>
</organism>
<dbReference type="EMBL" id="OFSN01000021">
    <property type="protein sequence ID" value="SOY74637.1"/>
    <property type="molecule type" value="Genomic_DNA"/>
</dbReference>
<evidence type="ECO:0000313" key="2">
    <source>
        <dbReference type="Proteomes" id="UP000257016"/>
    </source>
</evidence>
<comment type="caution">
    <text evidence="1">The sequence shown here is derived from an EMBL/GenBank/DDBJ whole genome shotgun (WGS) entry which is preliminary data.</text>
</comment>
<sequence>MTPLRVFSPLPLAGEGPGVRACDGTGDGLHFVDIPALTPTLSRKRERELWWSNFLRQVDRWKITIDEESR</sequence>
<reference evidence="1 2" key="1">
    <citation type="submission" date="2018-01" db="EMBL/GenBank/DDBJ databases">
        <authorList>
            <person name="Clerissi C."/>
        </authorList>
    </citation>
    <scope>NUCLEOTIDE SEQUENCE [LARGE SCALE GENOMIC DNA]</scope>
    <source>
        <strain evidence="1">Cupriavidus taiwanensis LMG 19430</strain>
    </source>
</reference>
<gene>
    <name evidence="1" type="ORF">CBM2586_B30002</name>
</gene>